<dbReference type="CDD" id="cd01949">
    <property type="entry name" value="GGDEF"/>
    <property type="match status" value="1"/>
</dbReference>
<feature type="transmembrane region" description="Helical" evidence="6">
    <location>
        <begin position="6"/>
        <end position="23"/>
    </location>
</feature>
<evidence type="ECO:0000259" key="8">
    <source>
        <dbReference type="PROSITE" id="PS50887"/>
    </source>
</evidence>
<dbReference type="InterPro" id="IPR029787">
    <property type="entry name" value="Nucleotide_cyclase"/>
</dbReference>
<name>A0ABS7TB09_9GAMM</name>
<dbReference type="NCBIfam" id="TIGR00254">
    <property type="entry name" value="GGDEF"/>
    <property type="match status" value="1"/>
</dbReference>
<feature type="transmembrane region" description="Helical" evidence="6">
    <location>
        <begin position="259"/>
        <end position="281"/>
    </location>
</feature>
<protein>
    <submittedName>
        <fullName evidence="9">EAL domain-containing protein</fullName>
    </submittedName>
</protein>
<evidence type="ECO:0000256" key="1">
    <source>
        <dbReference type="ARBA" id="ARBA00004651"/>
    </source>
</evidence>
<evidence type="ECO:0000256" key="6">
    <source>
        <dbReference type="SAM" id="Phobius"/>
    </source>
</evidence>
<evidence type="ECO:0000256" key="4">
    <source>
        <dbReference type="ARBA" id="ARBA00022989"/>
    </source>
</evidence>
<dbReference type="InterPro" id="IPR007895">
    <property type="entry name" value="MASE1"/>
</dbReference>
<keyword evidence="4 6" id="KW-1133">Transmembrane helix</keyword>
<dbReference type="Pfam" id="PF00990">
    <property type="entry name" value="GGDEF"/>
    <property type="match status" value="1"/>
</dbReference>
<feature type="transmembrane region" description="Helical" evidence="6">
    <location>
        <begin position="35"/>
        <end position="61"/>
    </location>
</feature>
<comment type="subcellular location">
    <subcellularLocation>
        <location evidence="1">Cell membrane</location>
        <topology evidence="1">Multi-pass membrane protein</topology>
    </subcellularLocation>
</comment>
<dbReference type="InterPro" id="IPR043128">
    <property type="entry name" value="Rev_trsase/Diguanyl_cyclase"/>
</dbReference>
<dbReference type="CDD" id="cd01948">
    <property type="entry name" value="EAL"/>
    <property type="match status" value="1"/>
</dbReference>
<dbReference type="SMART" id="SM00052">
    <property type="entry name" value="EAL"/>
    <property type="match status" value="1"/>
</dbReference>
<proteinExistence type="predicted"/>
<evidence type="ECO:0000256" key="5">
    <source>
        <dbReference type="ARBA" id="ARBA00023136"/>
    </source>
</evidence>
<evidence type="ECO:0000313" key="9">
    <source>
        <dbReference type="EMBL" id="MBZ4185044.1"/>
    </source>
</evidence>
<feature type="domain" description="GGDEF" evidence="8">
    <location>
        <begin position="321"/>
        <end position="453"/>
    </location>
</feature>
<keyword evidence="2" id="KW-1003">Cell membrane</keyword>
<gene>
    <name evidence="9" type="ORF">K7B09_01725</name>
</gene>
<evidence type="ECO:0000256" key="3">
    <source>
        <dbReference type="ARBA" id="ARBA00022692"/>
    </source>
</evidence>
<dbReference type="PANTHER" id="PTHR33121">
    <property type="entry name" value="CYCLIC DI-GMP PHOSPHODIESTERASE PDEF"/>
    <property type="match status" value="1"/>
</dbReference>
<evidence type="ECO:0000259" key="7">
    <source>
        <dbReference type="PROSITE" id="PS50883"/>
    </source>
</evidence>
<sequence length="726" mass="79989">MILLTALYFGGAAITIWFLRTPADVTLFWPAAGLAYAMVLLFGLRYAFAIAMAQALLHLLLVPAPPVFVGFSICSNALATVVACLYVRSRRKTLQLRTDDGLLLLRGALLLCVISAGIGSTGMLVAKMIPSSDVPRVYLQWALGDLLGISALTPSVLLLITRKQLRKLHSGVNRVRLREYLSWVVIMGVGLLVIIPIAYQGGLYPLAGVIVPVVLLLWSAIRFPPLFTALATSVATFTLAMILGLGIDGFRRPETLADTSMLMATLVVISTIPILLAASFYERHVVMAALHVRATRDPLTGLLNRDAFEEQARLVLASHNGDVSLLYIDLDNFKLINDAASHAAGDEMLRHVARLVKAEFGDDAWLAHSGGDEFTVLCKQTAAAATVPGRRLLAAIENMRVAWQGSNLRTTASIGIVTCTAPQASFDELLSQVDAACHEAKELGGNRLLVAGLNEERLDTRNRMMQSALNVREALDQRQFALWCQPVVDLRAAGDGRAHFEILLRWRDAQDHLHPPASLIAAAERFRLGPRLDRYVLSALLNWLEAHPQTLPLIRQCNLNLGAATLADDEFGDYFATRLQRSNLLPEQLCLEITETSVVRDLGRTRHFIQRMREMGCRFALDDFGTGFCSFSYLRDLQVDYLKIDGSFVRDVDQSPLSEAIVRSITEIAHLLGMRAVAEQVENDAQLACLRDLRVDFAQGYLFQRPLPIEEFFARPGSTFAFDAST</sequence>
<dbReference type="InterPro" id="IPR001633">
    <property type="entry name" value="EAL_dom"/>
</dbReference>
<evidence type="ECO:0000313" key="10">
    <source>
        <dbReference type="Proteomes" id="UP001430290"/>
    </source>
</evidence>
<dbReference type="Pfam" id="PF05231">
    <property type="entry name" value="MASE1"/>
    <property type="match status" value="1"/>
</dbReference>
<dbReference type="SUPFAM" id="SSF141868">
    <property type="entry name" value="EAL domain-like"/>
    <property type="match status" value="1"/>
</dbReference>
<keyword evidence="5 6" id="KW-0472">Membrane</keyword>
<organism evidence="9 10">
    <name type="scientific">Thermomonas beijingensis</name>
    <dbReference type="NCBI Taxonomy" id="2872701"/>
    <lineage>
        <taxon>Bacteria</taxon>
        <taxon>Pseudomonadati</taxon>
        <taxon>Pseudomonadota</taxon>
        <taxon>Gammaproteobacteria</taxon>
        <taxon>Lysobacterales</taxon>
        <taxon>Lysobacteraceae</taxon>
        <taxon>Thermomonas</taxon>
    </lineage>
</organism>
<dbReference type="SMART" id="SM00267">
    <property type="entry name" value="GGDEF"/>
    <property type="match status" value="1"/>
</dbReference>
<evidence type="ECO:0000256" key="2">
    <source>
        <dbReference type="ARBA" id="ARBA00022475"/>
    </source>
</evidence>
<feature type="transmembrane region" description="Helical" evidence="6">
    <location>
        <begin position="108"/>
        <end position="126"/>
    </location>
</feature>
<dbReference type="InterPro" id="IPR050706">
    <property type="entry name" value="Cyclic-di-GMP_PDE-like"/>
</dbReference>
<comment type="caution">
    <text evidence="9">The sequence shown here is derived from an EMBL/GenBank/DDBJ whole genome shotgun (WGS) entry which is preliminary data.</text>
</comment>
<feature type="transmembrane region" description="Helical" evidence="6">
    <location>
        <begin position="226"/>
        <end position="247"/>
    </location>
</feature>
<reference evidence="9" key="1">
    <citation type="submission" date="2021-09" db="EMBL/GenBank/DDBJ databases">
        <authorList>
            <person name="Wu T."/>
            <person name="Guo S.Z."/>
        </authorList>
    </citation>
    <scope>NUCLEOTIDE SEQUENCE</scope>
    <source>
        <strain evidence="9">RSS-23</strain>
    </source>
</reference>
<feature type="transmembrane region" description="Helical" evidence="6">
    <location>
        <begin position="138"/>
        <end position="160"/>
    </location>
</feature>
<keyword evidence="10" id="KW-1185">Reference proteome</keyword>
<feature type="transmembrane region" description="Helical" evidence="6">
    <location>
        <begin position="67"/>
        <end position="87"/>
    </location>
</feature>
<dbReference type="EMBL" id="JAIQDJ010000001">
    <property type="protein sequence ID" value="MBZ4185044.1"/>
    <property type="molecule type" value="Genomic_DNA"/>
</dbReference>
<dbReference type="Gene3D" id="3.20.20.450">
    <property type="entry name" value="EAL domain"/>
    <property type="match status" value="1"/>
</dbReference>
<accession>A0ABS7TB09</accession>
<dbReference type="SUPFAM" id="SSF55073">
    <property type="entry name" value="Nucleotide cyclase"/>
    <property type="match status" value="1"/>
</dbReference>
<feature type="transmembrane region" description="Helical" evidence="6">
    <location>
        <begin position="180"/>
        <end position="197"/>
    </location>
</feature>
<keyword evidence="3 6" id="KW-0812">Transmembrane</keyword>
<dbReference type="InterPro" id="IPR000160">
    <property type="entry name" value="GGDEF_dom"/>
</dbReference>
<dbReference type="PROSITE" id="PS50887">
    <property type="entry name" value="GGDEF"/>
    <property type="match status" value="1"/>
</dbReference>
<dbReference type="Pfam" id="PF00563">
    <property type="entry name" value="EAL"/>
    <property type="match status" value="1"/>
</dbReference>
<feature type="domain" description="EAL" evidence="7">
    <location>
        <begin position="464"/>
        <end position="720"/>
    </location>
</feature>
<dbReference type="PROSITE" id="PS50883">
    <property type="entry name" value="EAL"/>
    <property type="match status" value="1"/>
</dbReference>
<dbReference type="InterPro" id="IPR035919">
    <property type="entry name" value="EAL_sf"/>
</dbReference>
<dbReference type="Gene3D" id="3.30.70.270">
    <property type="match status" value="1"/>
</dbReference>
<dbReference type="PANTHER" id="PTHR33121:SF23">
    <property type="entry name" value="CYCLIC DI-GMP PHOSPHODIESTERASE PDEB"/>
    <property type="match status" value="1"/>
</dbReference>
<dbReference type="Proteomes" id="UP001430290">
    <property type="component" value="Unassembled WGS sequence"/>
</dbReference>
<dbReference type="RefSeq" id="WP_223626118.1">
    <property type="nucleotide sequence ID" value="NZ_JAIQDJ010000001.1"/>
</dbReference>